<keyword evidence="2" id="KW-0812">Transmembrane</keyword>
<reference evidence="3 4" key="1">
    <citation type="submission" date="2019-02" db="EMBL/GenBank/DDBJ databases">
        <title>Deep-cultivation of Planctomycetes and their phenomic and genomic characterization uncovers novel biology.</title>
        <authorList>
            <person name="Wiegand S."/>
            <person name="Jogler M."/>
            <person name="Boedeker C."/>
            <person name="Pinto D."/>
            <person name="Vollmers J."/>
            <person name="Rivas-Marin E."/>
            <person name="Kohn T."/>
            <person name="Peeters S.H."/>
            <person name="Heuer A."/>
            <person name="Rast P."/>
            <person name="Oberbeckmann S."/>
            <person name="Bunk B."/>
            <person name="Jeske O."/>
            <person name="Meyerdierks A."/>
            <person name="Storesund J.E."/>
            <person name="Kallscheuer N."/>
            <person name="Luecker S."/>
            <person name="Lage O.M."/>
            <person name="Pohl T."/>
            <person name="Merkel B.J."/>
            <person name="Hornburger P."/>
            <person name="Mueller R.-W."/>
            <person name="Bruemmer F."/>
            <person name="Labrenz M."/>
            <person name="Spormann A.M."/>
            <person name="Op Den Camp H."/>
            <person name="Overmann J."/>
            <person name="Amann R."/>
            <person name="Jetten M.S.M."/>
            <person name="Mascher T."/>
            <person name="Medema M.H."/>
            <person name="Devos D.P."/>
            <person name="Kaster A.-K."/>
            <person name="Ovreas L."/>
            <person name="Rohde M."/>
            <person name="Galperin M.Y."/>
            <person name="Jogler C."/>
        </authorList>
    </citation>
    <scope>NUCLEOTIDE SEQUENCE [LARGE SCALE GENOMIC DNA]</scope>
    <source>
        <strain evidence="3 4">Pla22</strain>
    </source>
</reference>
<evidence type="ECO:0000256" key="2">
    <source>
        <dbReference type="SAM" id="Phobius"/>
    </source>
</evidence>
<feature type="transmembrane region" description="Helical" evidence="2">
    <location>
        <begin position="214"/>
        <end position="236"/>
    </location>
</feature>
<dbReference type="EMBL" id="SJPI01000001">
    <property type="protein sequence ID" value="TWT52439.1"/>
    <property type="molecule type" value="Genomic_DNA"/>
</dbReference>
<keyword evidence="2" id="KW-1133">Transmembrane helix</keyword>
<keyword evidence="2" id="KW-0472">Membrane</keyword>
<dbReference type="Proteomes" id="UP000316598">
    <property type="component" value="Unassembled WGS sequence"/>
</dbReference>
<proteinExistence type="predicted"/>
<feature type="transmembrane region" description="Helical" evidence="2">
    <location>
        <begin position="32"/>
        <end position="57"/>
    </location>
</feature>
<dbReference type="AlphaFoldDB" id="A0A5C5WQK5"/>
<gene>
    <name evidence="3" type="ORF">Pla22_00630</name>
</gene>
<evidence type="ECO:0000313" key="3">
    <source>
        <dbReference type="EMBL" id="TWT52439.1"/>
    </source>
</evidence>
<sequence length="349" mass="38914" precursor="true">MQLDQTHVVVRLRTVSEIGDLTLIMIRRYPSALFIGFALGAFAWALMDLLVLGWIPFREASYGLDDEEAFIEIVRYMSWMALLVVLQAPAAGVLATLYLGQAVFEHRPPWQSVRSEAKRQFSRWFWKLGILRMAFPPVVMLALRWGQPASIFFDVVIPIVLLISLTIVRGARPFLPEILLLEQCPLRGSENVITVSRRSKSLHSPISSDLSGRFFSVSITLFILAMSVLYTFLWIRGIATGKWSMMDLFVLLVIYPLSLWLIAGVSVVVRMLNYLDARIRLEGWEVELAVRAEALRQFGEGDGLSHRGEGRVGVPASDATATPMRDPLASSEMPVLAAEVAAELPGGPT</sequence>
<feature type="transmembrane region" description="Helical" evidence="2">
    <location>
        <begin position="124"/>
        <end position="143"/>
    </location>
</feature>
<evidence type="ECO:0000256" key="1">
    <source>
        <dbReference type="SAM" id="MobiDB-lite"/>
    </source>
</evidence>
<feature type="region of interest" description="Disordered" evidence="1">
    <location>
        <begin position="306"/>
        <end position="329"/>
    </location>
</feature>
<protein>
    <submittedName>
        <fullName evidence="3">Uncharacterized protein</fullName>
    </submittedName>
</protein>
<organism evidence="3 4">
    <name type="scientific">Rubripirellula amarantea</name>
    <dbReference type="NCBI Taxonomy" id="2527999"/>
    <lineage>
        <taxon>Bacteria</taxon>
        <taxon>Pseudomonadati</taxon>
        <taxon>Planctomycetota</taxon>
        <taxon>Planctomycetia</taxon>
        <taxon>Pirellulales</taxon>
        <taxon>Pirellulaceae</taxon>
        <taxon>Rubripirellula</taxon>
    </lineage>
</organism>
<accession>A0A5C5WQK5</accession>
<name>A0A5C5WQK5_9BACT</name>
<keyword evidence="4" id="KW-1185">Reference proteome</keyword>
<dbReference type="RefSeq" id="WP_146512815.1">
    <property type="nucleotide sequence ID" value="NZ_SJPI01000001.1"/>
</dbReference>
<dbReference type="OrthoDB" id="266384at2"/>
<evidence type="ECO:0000313" key="4">
    <source>
        <dbReference type="Proteomes" id="UP000316598"/>
    </source>
</evidence>
<feature type="transmembrane region" description="Helical" evidence="2">
    <location>
        <begin position="149"/>
        <end position="168"/>
    </location>
</feature>
<comment type="caution">
    <text evidence="3">The sequence shown here is derived from an EMBL/GenBank/DDBJ whole genome shotgun (WGS) entry which is preliminary data.</text>
</comment>
<feature type="transmembrane region" description="Helical" evidence="2">
    <location>
        <begin position="248"/>
        <end position="272"/>
    </location>
</feature>
<feature type="transmembrane region" description="Helical" evidence="2">
    <location>
        <begin position="77"/>
        <end position="104"/>
    </location>
</feature>